<dbReference type="AlphaFoldDB" id="A0A7I4YUH5"/>
<dbReference type="PANTHER" id="PTHR46705">
    <property type="entry name" value="PROTEIN CBG09805"/>
    <property type="match status" value="1"/>
</dbReference>
<sequence>MAAITGILLLSVLVTLPKNTFECAVSGLCGVQPYCAPYVPPPQPCQCVARGYSCGAYGCYRARVRAATSFQPMRSRARIMVESTSIEQDREVLMDRLRLNKRLRNEALTASEELEIVSPAVAEFRRSMGPIDPNRAFLECCMDRQLPDACLAKCNFRAYTKEALSAMYFKQDPCPLEAMKEMQFCAAQGADHSECCARNGVTTTLAGMKCLTFCDQRLGHPKQLDMSYVPCFDRFENMKACFWHDLTRYYRLK</sequence>
<feature type="signal peptide" evidence="1">
    <location>
        <begin position="1"/>
        <end position="17"/>
    </location>
</feature>
<feature type="domain" description="Domain of unknown function DB" evidence="2">
    <location>
        <begin position="140"/>
        <end position="242"/>
    </location>
</feature>
<proteinExistence type="predicted"/>
<evidence type="ECO:0000313" key="3">
    <source>
        <dbReference type="Proteomes" id="UP000025227"/>
    </source>
</evidence>
<evidence type="ECO:0000256" key="1">
    <source>
        <dbReference type="SAM" id="SignalP"/>
    </source>
</evidence>
<evidence type="ECO:0000259" key="2">
    <source>
        <dbReference type="Pfam" id="PF01682"/>
    </source>
</evidence>
<name>A0A7I4YUH5_HAECO</name>
<accession>A0A7I4YUH5</accession>
<feature type="chain" id="PRO_5029460976" evidence="1">
    <location>
        <begin position="18"/>
        <end position="253"/>
    </location>
</feature>
<keyword evidence="1" id="KW-0732">Signal</keyword>
<dbReference type="Pfam" id="PF01682">
    <property type="entry name" value="DB"/>
    <property type="match status" value="1"/>
</dbReference>
<reference evidence="4" key="1">
    <citation type="submission" date="2020-12" db="UniProtKB">
        <authorList>
            <consortium name="WormBaseParasite"/>
        </authorList>
    </citation>
    <scope>IDENTIFICATION</scope>
    <source>
        <strain evidence="4">MHco3</strain>
    </source>
</reference>
<dbReference type="OrthoDB" id="5843172at2759"/>
<organism evidence="3 4">
    <name type="scientific">Haemonchus contortus</name>
    <name type="common">Barber pole worm</name>
    <dbReference type="NCBI Taxonomy" id="6289"/>
    <lineage>
        <taxon>Eukaryota</taxon>
        <taxon>Metazoa</taxon>
        <taxon>Ecdysozoa</taxon>
        <taxon>Nematoda</taxon>
        <taxon>Chromadorea</taxon>
        <taxon>Rhabditida</taxon>
        <taxon>Rhabditina</taxon>
        <taxon>Rhabditomorpha</taxon>
        <taxon>Strongyloidea</taxon>
        <taxon>Trichostrongylidae</taxon>
        <taxon>Haemonchus</taxon>
    </lineage>
</organism>
<dbReference type="WBParaSite" id="HCON_00135580-00001">
    <property type="protein sequence ID" value="HCON_00135580-00001"/>
    <property type="gene ID" value="HCON_00135580"/>
</dbReference>
<dbReference type="OMA" id="FWHDMTR"/>
<keyword evidence="3" id="KW-1185">Reference proteome</keyword>
<dbReference type="Proteomes" id="UP000025227">
    <property type="component" value="Unplaced"/>
</dbReference>
<protein>
    <submittedName>
        <fullName evidence="4">DB domain-containing protein</fullName>
    </submittedName>
</protein>
<dbReference type="InterPro" id="IPR002602">
    <property type="entry name" value="DB"/>
</dbReference>
<evidence type="ECO:0000313" key="4">
    <source>
        <dbReference type="WBParaSite" id="HCON_00135580-00001"/>
    </source>
</evidence>
<dbReference type="PANTHER" id="PTHR46705:SF6">
    <property type="entry name" value="DOMAIN OF UNKNOWN FUNCTION DB DOMAIN-CONTAINING PROTEIN"/>
    <property type="match status" value="1"/>
</dbReference>